<reference evidence="8" key="2">
    <citation type="submission" date="2023-06" db="EMBL/GenBank/DDBJ databases">
        <authorList>
            <consortium name="Lawrence Berkeley National Laboratory"/>
            <person name="Mondo S.J."/>
            <person name="Hensen N."/>
            <person name="Bonometti L."/>
            <person name="Westerberg I."/>
            <person name="Brannstrom I.O."/>
            <person name="Guillou S."/>
            <person name="Cros-Aarteil S."/>
            <person name="Calhoun S."/>
            <person name="Haridas S."/>
            <person name="Kuo A."/>
            <person name="Pangilinan J."/>
            <person name="Riley R."/>
            <person name="Labutti K."/>
            <person name="Andreopoulos B."/>
            <person name="Lipzen A."/>
            <person name="Chen C."/>
            <person name="Yanf M."/>
            <person name="Daum C."/>
            <person name="Ng V."/>
            <person name="Clum A."/>
            <person name="Steindorff A."/>
            <person name="Ohm R."/>
            <person name="Martin F."/>
            <person name="Silar P."/>
            <person name="Natvig D."/>
            <person name="Lalanne C."/>
            <person name="Gautier V."/>
            <person name="Ament-Velasquez S.L."/>
            <person name="Kruys A."/>
            <person name="Hutchinson M.I."/>
            <person name="Powell A.J."/>
            <person name="Barry K."/>
            <person name="Miller A.N."/>
            <person name="Grigoriev I.V."/>
            <person name="Debuchy R."/>
            <person name="Gladieux P."/>
            <person name="Thoren M.H."/>
            <person name="Johannesson H."/>
        </authorList>
    </citation>
    <scope>NUCLEOTIDE SEQUENCE</scope>
    <source>
        <strain evidence="8">PSN324</strain>
    </source>
</reference>
<keyword evidence="4" id="KW-0547">Nucleotide-binding</keyword>
<dbReference type="HAMAP" id="MF_01161">
    <property type="entry name" value="tRNA_Ile_lys_synt"/>
    <property type="match status" value="1"/>
</dbReference>
<evidence type="ECO:0000256" key="5">
    <source>
        <dbReference type="ARBA" id="ARBA00022840"/>
    </source>
</evidence>
<evidence type="ECO:0000313" key="8">
    <source>
        <dbReference type="EMBL" id="KAK4465991.1"/>
    </source>
</evidence>
<feature type="domain" description="tRNA(Ile)-lysidine/2-thiocytidine synthase N-terminal" evidence="7">
    <location>
        <begin position="45"/>
        <end position="272"/>
    </location>
</feature>
<dbReference type="Gene3D" id="3.40.50.620">
    <property type="entry name" value="HUPs"/>
    <property type="match status" value="1"/>
</dbReference>
<keyword evidence="5" id="KW-0067">ATP-binding</keyword>
<gene>
    <name evidence="8" type="ORF">QBC42DRAFT_293824</name>
</gene>
<dbReference type="Proteomes" id="UP001321749">
    <property type="component" value="Unassembled WGS sequence"/>
</dbReference>
<dbReference type="GO" id="GO:0032267">
    <property type="term" value="F:tRNA(Ile)-lysidine synthase activity"/>
    <property type="evidence" value="ECO:0007669"/>
    <property type="project" value="UniProtKB-EC"/>
</dbReference>
<dbReference type="SUPFAM" id="SSF52402">
    <property type="entry name" value="Adenine nucleotide alpha hydrolases-like"/>
    <property type="match status" value="1"/>
</dbReference>
<sequence length="663" mass="76028">MGLVQTILPVVHRTARAISPREFLDAFLATCPRRYPRSHGPHKAIALAISGGVDSMALAYLCAKIQKQPFWAVVVDHRMREGSAAEAASVVEELKRIGIRGEVRSIQWPKEVENPNDLPNVETWARHYRYRTIGNFCQTQGCPTLFTAHHEDDQYETVLMRLLSGHGYRGLRGMRPATDIPECYDLHGVYQSGIIYDQVSGNPDHDWIAGANKPAPPLGHMDIEEGGVMIYRPMLQFSKDRLIATCVENGVRWFEDHTNTDQTLTLRNAVRHVYKKHKLPAALQKPAILRLAEQCRDRVAKEDAEADRFLKTIRIGGFEPNVGTMVVDLPPFTLPRVSRISSRSSESRQRRINHYRLIAALALRRLLSMVTPERELPQLGQLDHLVSLLFPSLAGEGALEPKAYVICGVHFIPLVGEKRLRWLLTRAPYMSDVPRPCSTFPGLPFGKRAHLFPERWKTEGWTRPMQLYDGRYWVRLIHRLPCTIKIAPFEKEHQKPFRESLVDGKTRKDLAAMLKRYVPGKIRYTLPAIYATQDITRLLTDHEWWPPMAREEEGLKSEHLTGAERIAREFAIRDEFEKKMVETENLHLVALPTLGIQVAGLENWLRWEVRYRKVDEHVLQLSRRGGARLSRRELKAKMVVSCARDLIIRRHGRRGPRNFEGCC</sequence>
<evidence type="ECO:0000259" key="7">
    <source>
        <dbReference type="Pfam" id="PF01171"/>
    </source>
</evidence>
<dbReference type="InterPro" id="IPR012094">
    <property type="entry name" value="tRNA_Ile_lys_synt"/>
</dbReference>
<dbReference type="EC" id="6.3.4.19" evidence="1"/>
<dbReference type="EMBL" id="MU864935">
    <property type="protein sequence ID" value="KAK4465991.1"/>
    <property type="molecule type" value="Genomic_DNA"/>
</dbReference>
<comment type="caution">
    <text evidence="8">The sequence shown here is derived from an EMBL/GenBank/DDBJ whole genome shotgun (WGS) entry which is preliminary data.</text>
</comment>
<name>A0AAV9I211_9PEZI</name>
<dbReference type="InterPro" id="IPR012795">
    <property type="entry name" value="tRNA_Ile_lys_synt_N"/>
</dbReference>
<evidence type="ECO:0000313" key="9">
    <source>
        <dbReference type="Proteomes" id="UP001321749"/>
    </source>
</evidence>
<keyword evidence="9" id="KW-1185">Reference proteome</keyword>
<keyword evidence="2" id="KW-0436">Ligase</keyword>
<comment type="catalytic activity">
    <reaction evidence="6">
        <text>cytidine(34) in tRNA(Ile2) + L-lysine + ATP = lysidine(34) in tRNA(Ile2) + AMP + diphosphate + H(+)</text>
        <dbReference type="Rhea" id="RHEA:43744"/>
        <dbReference type="Rhea" id="RHEA-COMP:10625"/>
        <dbReference type="Rhea" id="RHEA-COMP:10670"/>
        <dbReference type="ChEBI" id="CHEBI:15378"/>
        <dbReference type="ChEBI" id="CHEBI:30616"/>
        <dbReference type="ChEBI" id="CHEBI:32551"/>
        <dbReference type="ChEBI" id="CHEBI:33019"/>
        <dbReference type="ChEBI" id="CHEBI:82748"/>
        <dbReference type="ChEBI" id="CHEBI:83665"/>
        <dbReference type="ChEBI" id="CHEBI:456215"/>
        <dbReference type="EC" id="6.3.4.19"/>
    </reaction>
</comment>
<evidence type="ECO:0000256" key="4">
    <source>
        <dbReference type="ARBA" id="ARBA00022741"/>
    </source>
</evidence>
<keyword evidence="3" id="KW-0819">tRNA processing</keyword>
<protein>
    <recommendedName>
        <fullName evidence="1">tRNA(Ile)-lysidine synthetase</fullName>
        <ecNumber evidence="1">6.3.4.19</ecNumber>
    </recommendedName>
</protein>
<dbReference type="PANTHER" id="PTHR43033">
    <property type="entry name" value="TRNA(ILE)-LYSIDINE SYNTHASE-RELATED"/>
    <property type="match status" value="1"/>
</dbReference>
<dbReference type="InterPro" id="IPR014729">
    <property type="entry name" value="Rossmann-like_a/b/a_fold"/>
</dbReference>
<dbReference type="GO" id="GO:0005524">
    <property type="term" value="F:ATP binding"/>
    <property type="evidence" value="ECO:0007669"/>
    <property type="project" value="UniProtKB-KW"/>
</dbReference>
<dbReference type="CDD" id="cd01992">
    <property type="entry name" value="TilS_N"/>
    <property type="match status" value="1"/>
</dbReference>
<reference evidence="8" key="1">
    <citation type="journal article" date="2023" name="Mol. Phylogenet. Evol.">
        <title>Genome-scale phylogeny and comparative genomics of the fungal order Sordariales.</title>
        <authorList>
            <person name="Hensen N."/>
            <person name="Bonometti L."/>
            <person name="Westerberg I."/>
            <person name="Brannstrom I.O."/>
            <person name="Guillou S."/>
            <person name="Cros-Aarteil S."/>
            <person name="Calhoun S."/>
            <person name="Haridas S."/>
            <person name="Kuo A."/>
            <person name="Mondo S."/>
            <person name="Pangilinan J."/>
            <person name="Riley R."/>
            <person name="LaButti K."/>
            <person name="Andreopoulos B."/>
            <person name="Lipzen A."/>
            <person name="Chen C."/>
            <person name="Yan M."/>
            <person name="Daum C."/>
            <person name="Ng V."/>
            <person name="Clum A."/>
            <person name="Steindorff A."/>
            <person name="Ohm R.A."/>
            <person name="Martin F."/>
            <person name="Silar P."/>
            <person name="Natvig D.O."/>
            <person name="Lalanne C."/>
            <person name="Gautier V."/>
            <person name="Ament-Velasquez S.L."/>
            <person name="Kruys A."/>
            <person name="Hutchinson M.I."/>
            <person name="Powell A.J."/>
            <person name="Barry K."/>
            <person name="Miller A.N."/>
            <person name="Grigoriev I.V."/>
            <person name="Debuchy R."/>
            <person name="Gladieux P."/>
            <person name="Hiltunen Thoren M."/>
            <person name="Johannesson H."/>
        </authorList>
    </citation>
    <scope>NUCLEOTIDE SEQUENCE</scope>
    <source>
        <strain evidence="8">PSN324</strain>
    </source>
</reference>
<dbReference type="NCBIfam" id="TIGR02432">
    <property type="entry name" value="lysidine_TilS_N"/>
    <property type="match status" value="1"/>
</dbReference>
<dbReference type="GO" id="GO:0008033">
    <property type="term" value="P:tRNA processing"/>
    <property type="evidence" value="ECO:0007669"/>
    <property type="project" value="UniProtKB-KW"/>
</dbReference>
<dbReference type="PANTHER" id="PTHR43033:SF1">
    <property type="entry name" value="TRNA(ILE)-LYSIDINE SYNTHASE-RELATED"/>
    <property type="match status" value="1"/>
</dbReference>
<evidence type="ECO:0000256" key="1">
    <source>
        <dbReference type="ARBA" id="ARBA00013267"/>
    </source>
</evidence>
<evidence type="ECO:0000256" key="2">
    <source>
        <dbReference type="ARBA" id="ARBA00022598"/>
    </source>
</evidence>
<organism evidence="8 9">
    <name type="scientific">Cladorrhinum samala</name>
    <dbReference type="NCBI Taxonomy" id="585594"/>
    <lineage>
        <taxon>Eukaryota</taxon>
        <taxon>Fungi</taxon>
        <taxon>Dikarya</taxon>
        <taxon>Ascomycota</taxon>
        <taxon>Pezizomycotina</taxon>
        <taxon>Sordariomycetes</taxon>
        <taxon>Sordariomycetidae</taxon>
        <taxon>Sordariales</taxon>
        <taxon>Podosporaceae</taxon>
        <taxon>Cladorrhinum</taxon>
    </lineage>
</organism>
<evidence type="ECO:0000256" key="3">
    <source>
        <dbReference type="ARBA" id="ARBA00022694"/>
    </source>
</evidence>
<accession>A0AAV9I211</accession>
<evidence type="ECO:0000256" key="6">
    <source>
        <dbReference type="ARBA" id="ARBA00048539"/>
    </source>
</evidence>
<dbReference type="InterPro" id="IPR011063">
    <property type="entry name" value="TilS/TtcA_N"/>
</dbReference>
<dbReference type="Pfam" id="PF01171">
    <property type="entry name" value="ATP_bind_3"/>
    <property type="match status" value="1"/>
</dbReference>
<proteinExistence type="inferred from homology"/>
<dbReference type="AlphaFoldDB" id="A0AAV9I211"/>